<dbReference type="RefSeq" id="WP_250827833.1">
    <property type="nucleotide sequence ID" value="NZ_JAMOIL010000017.1"/>
</dbReference>
<proteinExistence type="predicted"/>
<keyword evidence="1" id="KW-0472">Membrane</keyword>
<evidence type="ECO:0000313" key="3">
    <source>
        <dbReference type="Proteomes" id="UP001139485"/>
    </source>
</evidence>
<evidence type="ECO:0000256" key="1">
    <source>
        <dbReference type="SAM" id="Phobius"/>
    </source>
</evidence>
<keyword evidence="1" id="KW-0812">Transmembrane</keyword>
<accession>A0A9X2D8P6</accession>
<keyword evidence="3" id="KW-1185">Reference proteome</keyword>
<feature type="transmembrane region" description="Helical" evidence="1">
    <location>
        <begin position="12"/>
        <end position="29"/>
    </location>
</feature>
<protein>
    <submittedName>
        <fullName evidence="2">Uncharacterized protein</fullName>
    </submittedName>
</protein>
<dbReference type="EMBL" id="JAMOIL010000017">
    <property type="protein sequence ID" value="MCM0621403.1"/>
    <property type="molecule type" value="Genomic_DNA"/>
</dbReference>
<evidence type="ECO:0000313" key="2">
    <source>
        <dbReference type="EMBL" id="MCM0621403.1"/>
    </source>
</evidence>
<keyword evidence="1" id="KW-1133">Transmembrane helix</keyword>
<feature type="transmembrane region" description="Helical" evidence="1">
    <location>
        <begin position="49"/>
        <end position="67"/>
    </location>
</feature>
<reference evidence="2" key="1">
    <citation type="submission" date="2022-05" db="EMBL/GenBank/DDBJ databases">
        <authorList>
            <person name="Tuo L."/>
        </authorList>
    </citation>
    <scope>NUCLEOTIDE SEQUENCE</scope>
    <source>
        <strain evidence="2">BSK12Z-4</strain>
    </source>
</reference>
<sequence length="71" mass="7726">MSRLEQLSPRTRGVVIGVGVADAVLRLVALRDLRARDAAQVRGSRRLWALALSTVSSAGVLPVCYLLRGRR</sequence>
<name>A0A9X2D8P6_9ACTN</name>
<dbReference type="Proteomes" id="UP001139485">
    <property type="component" value="Unassembled WGS sequence"/>
</dbReference>
<organism evidence="2 3">
    <name type="scientific">Nocardioides bruguierae</name>
    <dbReference type="NCBI Taxonomy" id="2945102"/>
    <lineage>
        <taxon>Bacteria</taxon>
        <taxon>Bacillati</taxon>
        <taxon>Actinomycetota</taxon>
        <taxon>Actinomycetes</taxon>
        <taxon>Propionibacteriales</taxon>
        <taxon>Nocardioidaceae</taxon>
        <taxon>Nocardioides</taxon>
    </lineage>
</organism>
<comment type="caution">
    <text evidence="2">The sequence shown here is derived from an EMBL/GenBank/DDBJ whole genome shotgun (WGS) entry which is preliminary data.</text>
</comment>
<dbReference type="AlphaFoldDB" id="A0A9X2D8P6"/>
<gene>
    <name evidence="2" type="ORF">M8330_14000</name>
</gene>